<evidence type="ECO:0000256" key="3">
    <source>
        <dbReference type="ARBA" id="ARBA00022833"/>
    </source>
</evidence>
<sequence>MMRALTVIPGEKDSLNLLDVPEPPAGDGEVQVEALAVGLCGTDSEIIAADYGEAPPGQDYLVLGHENLGRVIDAPQDSGLAKGDLVVGIVRRPDPEPCKACAAGEWDMCLNGNYTEHGIKGLHGFAREHWRADAQAMVKLDSGLEDVGVLLEPTTIVAKAWEQINRIGQRAFFDPHTAVVTGAGPVGLLAALLGVQQGLDVHVFDIVTDGPKPDLVRDLGATYHSEPLPESGIKPNLLVECTGVTPVVLDALTCRAQDAVTCLTGVSGTGKQTPVDVGAINREEVLMNGVIFGSVNANRRHYDAGAQALAKADKAWLGRLISRRVPLENFAEAFKRRTDDVKVVLDLTADTDGGSSHD</sequence>
<dbReference type="PANTHER" id="PTHR43401:SF2">
    <property type="entry name" value="L-THREONINE 3-DEHYDROGENASE"/>
    <property type="match status" value="1"/>
</dbReference>
<dbReference type="Gene3D" id="3.40.50.720">
    <property type="entry name" value="NAD(P)-binding Rossmann-like Domain"/>
    <property type="match status" value="1"/>
</dbReference>
<dbReference type="AlphaFoldDB" id="A0AAJ1WIP1"/>
<dbReference type="InterPro" id="IPR050129">
    <property type="entry name" value="Zn_alcohol_dh"/>
</dbReference>
<evidence type="ECO:0000313" key="7">
    <source>
        <dbReference type="EMBL" id="MDQ0147763.1"/>
    </source>
</evidence>
<gene>
    <name evidence="7" type="ORF">J2T23_003691</name>
</gene>
<dbReference type="EMBL" id="JAUSTB010000017">
    <property type="protein sequence ID" value="MDQ0147763.1"/>
    <property type="molecule type" value="Genomic_DNA"/>
</dbReference>
<dbReference type="Gene3D" id="3.90.180.10">
    <property type="entry name" value="Medium-chain alcohol dehydrogenases, catalytic domain"/>
    <property type="match status" value="1"/>
</dbReference>
<comment type="caution">
    <text evidence="7">The sequence shown here is derived from an EMBL/GenBank/DDBJ whole genome shotgun (WGS) entry which is preliminary data.</text>
</comment>
<accession>A0AAJ1WIP1</accession>
<organism evidence="7 8">
    <name type="scientific">Pseudarthrobacter niigatensis</name>
    <dbReference type="NCBI Taxonomy" id="369935"/>
    <lineage>
        <taxon>Bacteria</taxon>
        <taxon>Bacillati</taxon>
        <taxon>Actinomycetota</taxon>
        <taxon>Actinomycetes</taxon>
        <taxon>Micrococcales</taxon>
        <taxon>Micrococcaceae</taxon>
        <taxon>Pseudarthrobacter</taxon>
    </lineage>
</organism>
<dbReference type="CDD" id="cd08230">
    <property type="entry name" value="glucose_DH"/>
    <property type="match status" value="1"/>
</dbReference>
<evidence type="ECO:0000256" key="2">
    <source>
        <dbReference type="ARBA" id="ARBA00022723"/>
    </source>
</evidence>
<reference evidence="7 8" key="1">
    <citation type="submission" date="2023-07" db="EMBL/GenBank/DDBJ databases">
        <title>Sorghum-associated microbial communities from plants grown in Nebraska, USA.</title>
        <authorList>
            <person name="Schachtman D."/>
        </authorList>
    </citation>
    <scope>NUCLEOTIDE SEQUENCE [LARGE SCALE GENOMIC DNA]</scope>
    <source>
        <strain evidence="7 8">DS1001</strain>
    </source>
</reference>
<comment type="cofactor">
    <cofactor evidence="1">
        <name>Zn(2+)</name>
        <dbReference type="ChEBI" id="CHEBI:29105"/>
    </cofactor>
</comment>
<dbReference type="InterPro" id="IPR011032">
    <property type="entry name" value="GroES-like_sf"/>
</dbReference>
<dbReference type="Pfam" id="PF08240">
    <property type="entry name" value="ADH_N"/>
    <property type="match status" value="1"/>
</dbReference>
<evidence type="ECO:0000313" key="8">
    <source>
        <dbReference type="Proteomes" id="UP001239267"/>
    </source>
</evidence>
<keyword evidence="4" id="KW-0560">Oxidoreductase</keyword>
<dbReference type="Pfam" id="PF16912">
    <property type="entry name" value="Glu_dehyd_C"/>
    <property type="match status" value="1"/>
</dbReference>
<feature type="domain" description="Alcohol dehydrogenase-like N-terminal" evidence="5">
    <location>
        <begin position="26"/>
        <end position="141"/>
    </location>
</feature>
<protein>
    <submittedName>
        <fullName evidence="7">Threonine dehydrogenase-like Zn-dependent dehydrogenase</fullName>
    </submittedName>
</protein>
<dbReference type="GO" id="GO:0046872">
    <property type="term" value="F:metal ion binding"/>
    <property type="evidence" value="ECO:0007669"/>
    <property type="project" value="UniProtKB-KW"/>
</dbReference>
<dbReference type="SUPFAM" id="SSF50129">
    <property type="entry name" value="GroES-like"/>
    <property type="match status" value="1"/>
</dbReference>
<name>A0AAJ1WIP1_9MICC</name>
<keyword evidence="2" id="KW-0479">Metal-binding</keyword>
<keyword evidence="3" id="KW-0862">Zinc</keyword>
<dbReference type="Proteomes" id="UP001239267">
    <property type="component" value="Unassembled WGS sequence"/>
</dbReference>
<evidence type="ECO:0000256" key="1">
    <source>
        <dbReference type="ARBA" id="ARBA00001947"/>
    </source>
</evidence>
<dbReference type="InterPro" id="IPR031640">
    <property type="entry name" value="Glu_dehyd_C"/>
</dbReference>
<keyword evidence="8" id="KW-1185">Reference proteome</keyword>
<proteinExistence type="predicted"/>
<dbReference type="SUPFAM" id="SSF51735">
    <property type="entry name" value="NAD(P)-binding Rossmann-fold domains"/>
    <property type="match status" value="1"/>
</dbReference>
<feature type="domain" description="Glucose dehydrogenase C-terminal" evidence="6">
    <location>
        <begin position="146"/>
        <end position="347"/>
    </location>
</feature>
<dbReference type="RefSeq" id="WP_307362299.1">
    <property type="nucleotide sequence ID" value="NZ_JAUSTB010000017.1"/>
</dbReference>
<evidence type="ECO:0000259" key="5">
    <source>
        <dbReference type="Pfam" id="PF08240"/>
    </source>
</evidence>
<evidence type="ECO:0000259" key="6">
    <source>
        <dbReference type="Pfam" id="PF16912"/>
    </source>
</evidence>
<evidence type="ECO:0000256" key="4">
    <source>
        <dbReference type="ARBA" id="ARBA00023002"/>
    </source>
</evidence>
<dbReference type="GO" id="GO:0016491">
    <property type="term" value="F:oxidoreductase activity"/>
    <property type="evidence" value="ECO:0007669"/>
    <property type="project" value="UniProtKB-KW"/>
</dbReference>
<dbReference type="InterPro" id="IPR036291">
    <property type="entry name" value="NAD(P)-bd_dom_sf"/>
</dbReference>
<dbReference type="PANTHER" id="PTHR43401">
    <property type="entry name" value="L-THREONINE 3-DEHYDROGENASE"/>
    <property type="match status" value="1"/>
</dbReference>
<dbReference type="InterPro" id="IPR013154">
    <property type="entry name" value="ADH-like_N"/>
</dbReference>